<accession>A0A843WSN9</accession>
<dbReference type="AlphaFoldDB" id="A0A843WSN9"/>
<evidence type="ECO:0000313" key="2">
    <source>
        <dbReference type="EMBL" id="MQM05610.1"/>
    </source>
</evidence>
<dbReference type="OrthoDB" id="27911at2759"/>
<name>A0A843WSN9_COLES</name>
<feature type="non-terminal residue" evidence="2">
    <location>
        <position position="1"/>
    </location>
</feature>
<proteinExistence type="predicted"/>
<dbReference type="Proteomes" id="UP000652761">
    <property type="component" value="Unassembled WGS sequence"/>
</dbReference>
<sequence length="418" mass="44671">QYAEAVLYWYSSYMPLRYHHGFTAIQADPELANVDSSTAGITPKKYGDSTTGGKAPNLVGVVRAGRERRDLPPPLRSLLGGGGGRATARHKRRGEQGRPAARQGRRPSAGRASTGGRQRPRAAARASKGGRRRPRATAAASGGGAGSAAEASGGDGGALPPSFPAPVFFSCLPWESPVGATAEGCCGQPKLGQGQPKPRRLSRESLMTDTQVGAAAAVAVSGESMAVKGKTSCPLLPPPVKQDSYSAVVIGGTFDRLHMGHRLFLQVSFSPPALPHIHKTQFFCMSCSSEWPGNCETCQGSSGCGRLRWTNDFQERGVLLFCFVFVFAHLIQPIEDRMQAVQEFIQVYLPHGITKQYIHGSQAECSVNPVLEVQVVPIIDPYGPSIVDETLEAIIVRLSLSYMLVLLIETLTSFLSVN</sequence>
<comment type="caution">
    <text evidence="2">The sequence shown here is derived from an EMBL/GenBank/DDBJ whole genome shotgun (WGS) entry which is preliminary data.</text>
</comment>
<reference evidence="2" key="1">
    <citation type="submission" date="2017-07" db="EMBL/GenBank/DDBJ databases">
        <title>Taro Niue Genome Assembly and Annotation.</title>
        <authorList>
            <person name="Atibalentja N."/>
            <person name="Keating K."/>
            <person name="Fields C.J."/>
        </authorList>
    </citation>
    <scope>NUCLEOTIDE SEQUENCE</scope>
    <source>
        <strain evidence="2">Niue_2</strain>
        <tissue evidence="2">Leaf</tissue>
    </source>
</reference>
<organism evidence="2 3">
    <name type="scientific">Colocasia esculenta</name>
    <name type="common">Wild taro</name>
    <name type="synonym">Arum esculentum</name>
    <dbReference type="NCBI Taxonomy" id="4460"/>
    <lineage>
        <taxon>Eukaryota</taxon>
        <taxon>Viridiplantae</taxon>
        <taxon>Streptophyta</taxon>
        <taxon>Embryophyta</taxon>
        <taxon>Tracheophyta</taxon>
        <taxon>Spermatophyta</taxon>
        <taxon>Magnoliopsida</taxon>
        <taxon>Liliopsida</taxon>
        <taxon>Araceae</taxon>
        <taxon>Aroideae</taxon>
        <taxon>Colocasieae</taxon>
        <taxon>Colocasia</taxon>
    </lineage>
</organism>
<dbReference type="InterPro" id="IPR014729">
    <property type="entry name" value="Rossmann-like_a/b/a_fold"/>
</dbReference>
<protein>
    <recommendedName>
        <fullName evidence="4">Cytidyltransferase-like domain-containing protein</fullName>
    </recommendedName>
</protein>
<dbReference type="Gene3D" id="3.40.50.620">
    <property type="entry name" value="HUPs"/>
    <property type="match status" value="1"/>
</dbReference>
<feature type="region of interest" description="Disordered" evidence="1">
    <location>
        <begin position="63"/>
        <end position="157"/>
    </location>
</feature>
<evidence type="ECO:0008006" key="4">
    <source>
        <dbReference type="Google" id="ProtNLM"/>
    </source>
</evidence>
<feature type="compositionally biased region" description="Basic residues" evidence="1">
    <location>
        <begin position="118"/>
        <end position="135"/>
    </location>
</feature>
<dbReference type="EMBL" id="NMUH01003445">
    <property type="protein sequence ID" value="MQM05610.1"/>
    <property type="molecule type" value="Genomic_DNA"/>
</dbReference>
<keyword evidence="3" id="KW-1185">Reference proteome</keyword>
<evidence type="ECO:0000313" key="3">
    <source>
        <dbReference type="Proteomes" id="UP000652761"/>
    </source>
</evidence>
<gene>
    <name evidence="2" type="ORF">Taro_038425</name>
</gene>
<evidence type="ECO:0000256" key="1">
    <source>
        <dbReference type="SAM" id="MobiDB-lite"/>
    </source>
</evidence>